<accession>A0ABS2QBQ8</accession>
<sequence length="42" mass="4464">MLDLVQLSKFGATILDLGAIIPGFGATFSQFGATLKIRSDYS</sequence>
<gene>
    <name evidence="1" type="ORF">JOC27_002710</name>
</gene>
<organism evidence="1 2">
    <name type="scientific">Sporolactobacillus spathodeae</name>
    <dbReference type="NCBI Taxonomy" id="1465502"/>
    <lineage>
        <taxon>Bacteria</taxon>
        <taxon>Bacillati</taxon>
        <taxon>Bacillota</taxon>
        <taxon>Bacilli</taxon>
        <taxon>Bacillales</taxon>
        <taxon>Sporolactobacillaceae</taxon>
        <taxon>Sporolactobacillus</taxon>
    </lineage>
</organism>
<protein>
    <submittedName>
        <fullName evidence="1">Uncharacterized protein</fullName>
    </submittedName>
</protein>
<name>A0ABS2QBQ8_9BACL</name>
<keyword evidence="2" id="KW-1185">Reference proteome</keyword>
<evidence type="ECO:0000313" key="2">
    <source>
        <dbReference type="Proteomes" id="UP000823201"/>
    </source>
</evidence>
<evidence type="ECO:0000313" key="1">
    <source>
        <dbReference type="EMBL" id="MBM7659204.1"/>
    </source>
</evidence>
<comment type="caution">
    <text evidence="1">The sequence shown here is derived from an EMBL/GenBank/DDBJ whole genome shotgun (WGS) entry which is preliminary data.</text>
</comment>
<dbReference type="Proteomes" id="UP000823201">
    <property type="component" value="Unassembled WGS sequence"/>
</dbReference>
<reference evidence="1 2" key="1">
    <citation type="submission" date="2021-01" db="EMBL/GenBank/DDBJ databases">
        <title>Genomic Encyclopedia of Type Strains, Phase IV (KMG-IV): sequencing the most valuable type-strain genomes for metagenomic binning, comparative biology and taxonomic classification.</title>
        <authorList>
            <person name="Goeker M."/>
        </authorList>
    </citation>
    <scope>NUCLEOTIDE SEQUENCE [LARGE SCALE GENOMIC DNA]</scope>
    <source>
        <strain evidence="1 2">DSM 100968</strain>
    </source>
</reference>
<proteinExistence type="predicted"/>
<dbReference type="EMBL" id="JAFBEV010000042">
    <property type="protein sequence ID" value="MBM7659204.1"/>
    <property type="molecule type" value="Genomic_DNA"/>
</dbReference>